<comment type="caution">
    <text evidence="1">The sequence shown here is derived from an EMBL/GenBank/DDBJ whole genome shotgun (WGS) entry which is preliminary data.</text>
</comment>
<reference evidence="1" key="2">
    <citation type="journal article" date="2020" name="Nat. Commun.">
        <title>Large-scale genome sequencing of mycorrhizal fungi provides insights into the early evolution of symbiotic traits.</title>
        <authorList>
            <person name="Miyauchi S."/>
            <person name="Kiss E."/>
            <person name="Kuo A."/>
            <person name="Drula E."/>
            <person name="Kohler A."/>
            <person name="Sanchez-Garcia M."/>
            <person name="Morin E."/>
            <person name="Andreopoulos B."/>
            <person name="Barry K.W."/>
            <person name="Bonito G."/>
            <person name="Buee M."/>
            <person name="Carver A."/>
            <person name="Chen C."/>
            <person name="Cichocki N."/>
            <person name="Clum A."/>
            <person name="Culley D."/>
            <person name="Crous P.W."/>
            <person name="Fauchery L."/>
            <person name="Girlanda M."/>
            <person name="Hayes R.D."/>
            <person name="Keri Z."/>
            <person name="LaButti K."/>
            <person name="Lipzen A."/>
            <person name="Lombard V."/>
            <person name="Magnuson J."/>
            <person name="Maillard F."/>
            <person name="Murat C."/>
            <person name="Nolan M."/>
            <person name="Ohm R.A."/>
            <person name="Pangilinan J."/>
            <person name="Pereira M.F."/>
            <person name="Perotto S."/>
            <person name="Peter M."/>
            <person name="Pfister S."/>
            <person name="Riley R."/>
            <person name="Sitrit Y."/>
            <person name="Stielow J.B."/>
            <person name="Szollosi G."/>
            <person name="Zifcakova L."/>
            <person name="Stursova M."/>
            <person name="Spatafora J.W."/>
            <person name="Tedersoo L."/>
            <person name="Vaario L.M."/>
            <person name="Yamada A."/>
            <person name="Yan M."/>
            <person name="Wang P."/>
            <person name="Xu J."/>
            <person name="Bruns T."/>
            <person name="Baldrian P."/>
            <person name="Vilgalys R."/>
            <person name="Dunand C."/>
            <person name="Henrissat B."/>
            <person name="Grigoriev I.V."/>
            <person name="Hibbett D."/>
            <person name="Nagy L.G."/>
            <person name="Martin F.M."/>
        </authorList>
    </citation>
    <scope>NUCLEOTIDE SEQUENCE</scope>
    <source>
        <strain evidence="1">P2</strain>
    </source>
</reference>
<evidence type="ECO:0000313" key="2">
    <source>
        <dbReference type="Proteomes" id="UP000886501"/>
    </source>
</evidence>
<keyword evidence="2" id="KW-1185">Reference proteome</keyword>
<name>A0ACB6Z6E2_THEGA</name>
<reference evidence="1" key="1">
    <citation type="submission" date="2019-10" db="EMBL/GenBank/DDBJ databases">
        <authorList>
            <consortium name="DOE Joint Genome Institute"/>
            <person name="Kuo A."/>
            <person name="Miyauchi S."/>
            <person name="Kiss E."/>
            <person name="Drula E."/>
            <person name="Kohler A."/>
            <person name="Sanchez-Garcia M."/>
            <person name="Andreopoulos B."/>
            <person name="Barry K.W."/>
            <person name="Bonito G."/>
            <person name="Buee M."/>
            <person name="Carver A."/>
            <person name="Chen C."/>
            <person name="Cichocki N."/>
            <person name="Clum A."/>
            <person name="Culley D."/>
            <person name="Crous P.W."/>
            <person name="Fauchery L."/>
            <person name="Girlanda M."/>
            <person name="Hayes R."/>
            <person name="Keri Z."/>
            <person name="Labutti K."/>
            <person name="Lipzen A."/>
            <person name="Lombard V."/>
            <person name="Magnuson J."/>
            <person name="Maillard F."/>
            <person name="Morin E."/>
            <person name="Murat C."/>
            <person name="Nolan M."/>
            <person name="Ohm R."/>
            <person name="Pangilinan J."/>
            <person name="Pereira M."/>
            <person name="Perotto S."/>
            <person name="Peter M."/>
            <person name="Riley R."/>
            <person name="Sitrit Y."/>
            <person name="Stielow B."/>
            <person name="Szollosi G."/>
            <person name="Zifcakova L."/>
            <person name="Stursova M."/>
            <person name="Spatafora J.W."/>
            <person name="Tedersoo L."/>
            <person name="Vaario L.-M."/>
            <person name="Yamada A."/>
            <person name="Yan M."/>
            <person name="Wang P."/>
            <person name="Xu J."/>
            <person name="Bruns T."/>
            <person name="Baldrian P."/>
            <person name="Vilgalys R."/>
            <person name="Henrissat B."/>
            <person name="Grigoriev I.V."/>
            <person name="Hibbett D."/>
            <person name="Nagy L.G."/>
            <person name="Martin F.M."/>
        </authorList>
    </citation>
    <scope>NUCLEOTIDE SEQUENCE</scope>
    <source>
        <strain evidence="1">P2</strain>
    </source>
</reference>
<dbReference type="EMBL" id="MU118104">
    <property type="protein sequence ID" value="KAF9645092.1"/>
    <property type="molecule type" value="Genomic_DNA"/>
</dbReference>
<evidence type="ECO:0000313" key="1">
    <source>
        <dbReference type="EMBL" id="KAF9645092.1"/>
    </source>
</evidence>
<dbReference type="Proteomes" id="UP000886501">
    <property type="component" value="Unassembled WGS sequence"/>
</dbReference>
<sequence length="53" mass="5818">MNKYNQDLNTTLIFASLLFGVSSAFIIAVQTKLDSDPGGRSELYPRAILLSLN</sequence>
<organism evidence="1 2">
    <name type="scientific">Thelephora ganbajun</name>
    <name type="common">Ganba fungus</name>
    <dbReference type="NCBI Taxonomy" id="370292"/>
    <lineage>
        <taxon>Eukaryota</taxon>
        <taxon>Fungi</taxon>
        <taxon>Dikarya</taxon>
        <taxon>Basidiomycota</taxon>
        <taxon>Agaricomycotina</taxon>
        <taxon>Agaricomycetes</taxon>
        <taxon>Thelephorales</taxon>
        <taxon>Thelephoraceae</taxon>
        <taxon>Thelephora</taxon>
    </lineage>
</organism>
<accession>A0ACB6Z6E2</accession>
<protein>
    <submittedName>
        <fullName evidence="1">Uncharacterized protein</fullName>
    </submittedName>
</protein>
<proteinExistence type="predicted"/>
<gene>
    <name evidence="1" type="ORF">BDM02DRAFT_3189995</name>
</gene>